<dbReference type="InterPro" id="IPR045175">
    <property type="entry name" value="M28_fam"/>
</dbReference>
<dbReference type="EMBL" id="FZNV01000001">
    <property type="protein sequence ID" value="SNR26608.1"/>
    <property type="molecule type" value="Genomic_DNA"/>
</dbReference>
<comment type="subcellular location">
    <subcellularLocation>
        <location evidence="2">Vacuole membrane</location>
        <topology evidence="2">Multi-pass membrane protein</topology>
    </subcellularLocation>
</comment>
<keyword evidence="9" id="KW-0472">Membrane</keyword>
<keyword evidence="5" id="KW-0926">Vacuole</keyword>
<feature type="transmembrane region" description="Helical" evidence="9">
    <location>
        <begin position="370"/>
        <end position="390"/>
    </location>
</feature>
<accession>A0ABY1SCT1</accession>
<feature type="transmembrane region" description="Helical" evidence="9">
    <location>
        <begin position="542"/>
        <end position="561"/>
    </location>
</feature>
<dbReference type="PANTHER" id="PTHR12147:SF58">
    <property type="entry name" value="VACUOLAR MEMBRANE PROTEASE"/>
    <property type="match status" value="1"/>
</dbReference>
<sequence>MTLKKNTVIMRKTPTVLTLLLIVLAIYWSFDSLLPKYQTDMEVPQTNFSTDRALQHVQQLSLEPHSVGFPGHVKARNYIISQLNELGLETSVQEGYTAGDWSNLSKAENILARIKGSENGKALLLLSHYDSNPHSALGASDAASGVATILEGIRAYLKSDTKPKNDIIILISDAEELGLNGAQLFVDRHEWLKDVGLVLNFEARGSGGPSYMLMETNRGNRNMITEFIAANPDFPVANSLVYSIYKMLPNDTDLTVFRENGDIEGFNFAFIDDHYDYHTVMDNYERLDRNTLAHQGSYLMPLLKHFANADLSSIKSLSDNVYFNVPFFKMVSYPFTWIMPMLGLAILCFIMLLILGFKKKVLNVKDIFKGWIPVLFTLVVNGVVGFYSWSVLKWLYPGYKDMLHGFTYNGHAYIMAFTLFSIGICFYAYYKFKVVKTANLLVAPIFLWLVLCGLIAIYLKGAAFFIVPVFSVLVALYIHINQKNPNSYLLVFLGLPALFIFSPFIKMFPIGLGLKMMVATTLLTTLTFFLLLPLFTRYRKKAALAFLSFLLGIGFLVSAHMNSDFSENNPKPTSLLYVYNTDENQAMWATYEHVPSNWTKQYITMTNNADSVLTKNTLSSKYSSGFTYTQKAPLKQIEPLQMDIQLDTVINGIRNLRICLTPKRSINRLEIFRNDSEILSAEVNGIPLSTFALKDGRNSRLVTHYISDIKYTELDLTIPESEQLELTVYEASNDLLSNSLFTIPQRPSQNIPMPFVLNDAILTIQKFKFDY</sequence>
<feature type="domain" description="Peptidase M28" evidence="10">
    <location>
        <begin position="109"/>
        <end position="298"/>
    </location>
</feature>
<dbReference type="Pfam" id="PF04389">
    <property type="entry name" value="Peptidase_M28"/>
    <property type="match status" value="1"/>
</dbReference>
<evidence type="ECO:0000256" key="1">
    <source>
        <dbReference type="ARBA" id="ARBA00003273"/>
    </source>
</evidence>
<evidence type="ECO:0000256" key="6">
    <source>
        <dbReference type="ARBA" id="ARBA00022989"/>
    </source>
</evidence>
<keyword evidence="6 9" id="KW-1133">Transmembrane helix</keyword>
<keyword evidence="12" id="KW-1185">Reference proteome</keyword>
<comment type="similarity">
    <text evidence="3">Belongs to the peptidase M28 family.</text>
</comment>
<feature type="transmembrane region" description="Helical" evidence="9">
    <location>
        <begin position="463"/>
        <end position="480"/>
    </location>
</feature>
<evidence type="ECO:0000256" key="3">
    <source>
        <dbReference type="ARBA" id="ARBA00010918"/>
    </source>
</evidence>
<keyword evidence="7" id="KW-0325">Glycoprotein</keyword>
<gene>
    <name evidence="11" type="ORF">SAMN04488009_0526</name>
</gene>
<keyword evidence="9" id="KW-0812">Transmembrane</keyword>
<name>A0ABY1SCT1_9FLAO</name>
<organism evidence="11 12">
    <name type="scientific">Maribacter sedimenticola</name>
    <dbReference type="NCBI Taxonomy" id="228956"/>
    <lineage>
        <taxon>Bacteria</taxon>
        <taxon>Pseudomonadati</taxon>
        <taxon>Bacteroidota</taxon>
        <taxon>Flavobacteriia</taxon>
        <taxon>Flavobacteriales</taxon>
        <taxon>Flavobacteriaceae</taxon>
        <taxon>Maribacter</taxon>
    </lineage>
</organism>
<feature type="transmembrane region" description="Helical" evidence="9">
    <location>
        <begin position="410"/>
        <end position="430"/>
    </location>
</feature>
<feature type="transmembrane region" description="Helical" evidence="9">
    <location>
        <begin position="487"/>
        <end position="505"/>
    </location>
</feature>
<evidence type="ECO:0000313" key="11">
    <source>
        <dbReference type="EMBL" id="SNR26608.1"/>
    </source>
</evidence>
<proteinExistence type="inferred from homology"/>
<feature type="transmembrane region" description="Helical" evidence="9">
    <location>
        <begin position="337"/>
        <end position="358"/>
    </location>
</feature>
<dbReference type="Gene3D" id="3.40.630.10">
    <property type="entry name" value="Zn peptidases"/>
    <property type="match status" value="1"/>
</dbReference>
<evidence type="ECO:0000256" key="8">
    <source>
        <dbReference type="ARBA" id="ARBA00031512"/>
    </source>
</evidence>
<evidence type="ECO:0000256" key="4">
    <source>
        <dbReference type="ARBA" id="ARBA00017435"/>
    </source>
</evidence>
<evidence type="ECO:0000256" key="5">
    <source>
        <dbReference type="ARBA" id="ARBA00022554"/>
    </source>
</evidence>
<evidence type="ECO:0000313" key="12">
    <source>
        <dbReference type="Proteomes" id="UP000198337"/>
    </source>
</evidence>
<feature type="transmembrane region" description="Helical" evidence="9">
    <location>
        <begin position="517"/>
        <end position="535"/>
    </location>
</feature>
<evidence type="ECO:0000259" key="10">
    <source>
        <dbReference type="Pfam" id="PF04389"/>
    </source>
</evidence>
<dbReference type="InterPro" id="IPR007484">
    <property type="entry name" value="Peptidase_M28"/>
</dbReference>
<evidence type="ECO:0000256" key="2">
    <source>
        <dbReference type="ARBA" id="ARBA00004128"/>
    </source>
</evidence>
<dbReference type="PANTHER" id="PTHR12147">
    <property type="entry name" value="METALLOPEPTIDASE M28 FAMILY MEMBER"/>
    <property type="match status" value="1"/>
</dbReference>
<dbReference type="SUPFAM" id="SSF53187">
    <property type="entry name" value="Zn-dependent exopeptidases"/>
    <property type="match status" value="1"/>
</dbReference>
<evidence type="ECO:0000256" key="7">
    <source>
        <dbReference type="ARBA" id="ARBA00023180"/>
    </source>
</evidence>
<dbReference type="Proteomes" id="UP000198337">
    <property type="component" value="Unassembled WGS sequence"/>
</dbReference>
<comment type="caution">
    <text evidence="11">The sequence shown here is derived from an EMBL/GenBank/DDBJ whole genome shotgun (WGS) entry which is preliminary data.</text>
</comment>
<comment type="function">
    <text evidence="1">May be involved in vacuolar sorting and osmoregulation.</text>
</comment>
<feature type="transmembrane region" description="Helical" evidence="9">
    <location>
        <begin position="437"/>
        <end position="457"/>
    </location>
</feature>
<reference evidence="11 12" key="1">
    <citation type="submission" date="2017-06" db="EMBL/GenBank/DDBJ databases">
        <authorList>
            <person name="Varghese N."/>
            <person name="Submissions S."/>
        </authorList>
    </citation>
    <scope>NUCLEOTIDE SEQUENCE [LARGE SCALE GENOMIC DNA]</scope>
    <source>
        <strain evidence="11 12">DSM 19840</strain>
    </source>
</reference>
<protein>
    <recommendedName>
        <fullName evidence="4">Vacuolar membrane protease</fullName>
    </recommendedName>
    <alternativeName>
        <fullName evidence="8">FXNA-related family protease 1</fullName>
    </alternativeName>
</protein>
<evidence type="ECO:0000256" key="9">
    <source>
        <dbReference type="SAM" id="Phobius"/>
    </source>
</evidence>